<dbReference type="GO" id="GO:0005506">
    <property type="term" value="F:iron ion binding"/>
    <property type="evidence" value="ECO:0007669"/>
    <property type="project" value="UniProtKB-UniRule"/>
</dbReference>
<evidence type="ECO:0000256" key="4">
    <source>
        <dbReference type="ARBA" id="ARBA00022982"/>
    </source>
</evidence>
<evidence type="ECO:0000256" key="5">
    <source>
        <dbReference type="ARBA" id="ARBA00023004"/>
    </source>
</evidence>
<comment type="cofactor">
    <cofactor evidence="1">
        <name>[3Fe-4S] cluster</name>
        <dbReference type="ChEBI" id="CHEBI:21137"/>
    </cofactor>
</comment>
<proteinExistence type="predicted"/>
<dbReference type="InterPro" id="IPR001080">
    <property type="entry name" value="3Fe4S_ferredoxin"/>
</dbReference>
<comment type="caution">
    <text evidence="10">The sequence shown here is derived from an EMBL/GenBank/DDBJ whole genome shotgun (WGS) entry which is preliminary data.</text>
</comment>
<dbReference type="Gene3D" id="3.30.70.20">
    <property type="match status" value="1"/>
</dbReference>
<evidence type="ECO:0000256" key="3">
    <source>
        <dbReference type="ARBA" id="ARBA00022723"/>
    </source>
</evidence>
<keyword evidence="3 8" id="KW-0479">Metal-binding</keyword>
<dbReference type="Proteomes" id="UP000321685">
    <property type="component" value="Unassembled WGS sequence"/>
</dbReference>
<keyword evidence="2 8" id="KW-0813">Transport</keyword>
<keyword evidence="7" id="KW-0003">3Fe-4S</keyword>
<protein>
    <recommendedName>
        <fullName evidence="8">Ferredoxin</fullName>
    </recommendedName>
</protein>
<keyword evidence="5 8" id="KW-0408">Iron</keyword>
<gene>
    <name evidence="10" type="primary">frx-4</name>
    <name evidence="10" type="ORF">PSU4_52770</name>
</gene>
<dbReference type="Pfam" id="PF13370">
    <property type="entry name" value="Fer4_13"/>
    <property type="match status" value="1"/>
</dbReference>
<keyword evidence="4 8" id="KW-0249">Electron transport</keyword>
<evidence type="ECO:0000256" key="6">
    <source>
        <dbReference type="ARBA" id="ARBA00023014"/>
    </source>
</evidence>
<keyword evidence="11" id="KW-1185">Reference proteome</keyword>
<dbReference type="PRINTS" id="PR00352">
    <property type="entry name" value="3FE4SFRDOXIN"/>
</dbReference>
<evidence type="ECO:0000256" key="8">
    <source>
        <dbReference type="RuleBase" id="RU368020"/>
    </source>
</evidence>
<dbReference type="EMBL" id="BJVJ01000084">
    <property type="protein sequence ID" value="GEL26323.1"/>
    <property type="molecule type" value="Genomic_DNA"/>
</dbReference>
<keyword evidence="6 8" id="KW-0411">Iron-sulfur</keyword>
<evidence type="ECO:0000256" key="2">
    <source>
        <dbReference type="ARBA" id="ARBA00022448"/>
    </source>
</evidence>
<dbReference type="RefSeq" id="WP_147114123.1">
    <property type="nucleotide sequence ID" value="NZ_BJVJ01000084.1"/>
</dbReference>
<dbReference type="OrthoDB" id="4557285at2"/>
<accession>A0A511DQ07</accession>
<evidence type="ECO:0000259" key="9">
    <source>
        <dbReference type="PROSITE" id="PS51379"/>
    </source>
</evidence>
<dbReference type="AlphaFoldDB" id="A0A511DQ07"/>
<name>A0A511DQ07_9PSEU</name>
<feature type="domain" description="4Fe-4S ferredoxin-type" evidence="9">
    <location>
        <begin position="3"/>
        <end position="31"/>
    </location>
</feature>
<comment type="function">
    <text evidence="8">Ferredoxins are iron-sulfur proteins that transfer electrons in a wide variety of metabolic reactions.</text>
</comment>
<evidence type="ECO:0000256" key="7">
    <source>
        <dbReference type="ARBA" id="ARBA00023291"/>
    </source>
</evidence>
<dbReference type="InterPro" id="IPR017896">
    <property type="entry name" value="4Fe4S_Fe-S-bd"/>
</dbReference>
<dbReference type="SUPFAM" id="SSF54862">
    <property type="entry name" value="4Fe-4S ferredoxins"/>
    <property type="match status" value="1"/>
</dbReference>
<dbReference type="PROSITE" id="PS51379">
    <property type="entry name" value="4FE4S_FER_2"/>
    <property type="match status" value="1"/>
</dbReference>
<dbReference type="PANTHER" id="PTHR36923">
    <property type="entry name" value="FERREDOXIN"/>
    <property type="match status" value="1"/>
</dbReference>
<evidence type="ECO:0000256" key="1">
    <source>
        <dbReference type="ARBA" id="ARBA00001927"/>
    </source>
</evidence>
<dbReference type="InterPro" id="IPR051269">
    <property type="entry name" value="Fe-S_cluster_ET"/>
</dbReference>
<evidence type="ECO:0000313" key="10">
    <source>
        <dbReference type="EMBL" id="GEL26323.1"/>
    </source>
</evidence>
<reference evidence="10 11" key="1">
    <citation type="submission" date="2019-07" db="EMBL/GenBank/DDBJ databases">
        <title>Whole genome shotgun sequence of Pseudonocardia sulfidoxydans NBRC 16205.</title>
        <authorList>
            <person name="Hosoyama A."/>
            <person name="Uohara A."/>
            <person name="Ohji S."/>
            <person name="Ichikawa N."/>
        </authorList>
    </citation>
    <scope>NUCLEOTIDE SEQUENCE [LARGE SCALE GENOMIC DNA]</scope>
    <source>
        <strain evidence="10 11">NBRC 16205</strain>
    </source>
</reference>
<sequence>MTYRISVDSDVCMSSGKCVADAPEVFRFDDDEIAELVPGATQPSDDRILDLARACPAGALVVTDAESGEEIDVG</sequence>
<dbReference type="GO" id="GO:0009055">
    <property type="term" value="F:electron transfer activity"/>
    <property type="evidence" value="ECO:0007669"/>
    <property type="project" value="UniProtKB-UniRule"/>
</dbReference>
<dbReference type="PANTHER" id="PTHR36923:SF3">
    <property type="entry name" value="FERREDOXIN"/>
    <property type="match status" value="1"/>
</dbReference>
<dbReference type="GO" id="GO:0051538">
    <property type="term" value="F:3 iron, 4 sulfur cluster binding"/>
    <property type="evidence" value="ECO:0007669"/>
    <property type="project" value="UniProtKB-KW"/>
</dbReference>
<evidence type="ECO:0000313" key="11">
    <source>
        <dbReference type="Proteomes" id="UP000321685"/>
    </source>
</evidence>
<organism evidence="10 11">
    <name type="scientific">Pseudonocardia sulfidoxydans NBRC 16205</name>
    <dbReference type="NCBI Taxonomy" id="1223511"/>
    <lineage>
        <taxon>Bacteria</taxon>
        <taxon>Bacillati</taxon>
        <taxon>Actinomycetota</taxon>
        <taxon>Actinomycetes</taxon>
        <taxon>Pseudonocardiales</taxon>
        <taxon>Pseudonocardiaceae</taxon>
        <taxon>Pseudonocardia</taxon>
    </lineage>
</organism>